<evidence type="ECO:0000313" key="3">
    <source>
        <dbReference type="EMBL" id="QJA97120.1"/>
    </source>
</evidence>
<proteinExistence type="predicted"/>
<gene>
    <name evidence="2" type="ORF">MM415A01103_0001</name>
    <name evidence="3" type="ORF">MM415B06679_0005</name>
</gene>
<organism evidence="2">
    <name type="scientific">viral metagenome</name>
    <dbReference type="NCBI Taxonomy" id="1070528"/>
    <lineage>
        <taxon>unclassified sequences</taxon>
        <taxon>metagenomes</taxon>
        <taxon>organismal metagenomes</taxon>
    </lineage>
</organism>
<dbReference type="EMBL" id="MT143464">
    <property type="protein sequence ID" value="QJA97120.1"/>
    <property type="molecule type" value="Genomic_DNA"/>
</dbReference>
<evidence type="ECO:0000256" key="1">
    <source>
        <dbReference type="SAM" id="MobiDB-lite"/>
    </source>
</evidence>
<dbReference type="EMBL" id="MT142326">
    <property type="protein sequence ID" value="QJA78213.1"/>
    <property type="molecule type" value="Genomic_DNA"/>
</dbReference>
<protein>
    <submittedName>
        <fullName evidence="2">Uncharacterized protein</fullName>
    </submittedName>
</protein>
<dbReference type="AlphaFoldDB" id="A0A6M3K8U2"/>
<feature type="compositionally biased region" description="Basic and acidic residues" evidence="1">
    <location>
        <begin position="28"/>
        <end position="44"/>
    </location>
</feature>
<name>A0A6M3K8U2_9ZZZZ</name>
<feature type="region of interest" description="Disordered" evidence="1">
    <location>
        <begin position="1"/>
        <end position="54"/>
    </location>
</feature>
<accession>A0A6M3K8U2</accession>
<evidence type="ECO:0000313" key="2">
    <source>
        <dbReference type="EMBL" id="QJA78213.1"/>
    </source>
</evidence>
<sequence length="54" mass="5981">MSPVKIKKVDGYRVSTPGGTKAKKTTKAKAEAQKRLLEGIDRGWKPTGKKRKVK</sequence>
<reference evidence="2" key="1">
    <citation type="submission" date="2020-03" db="EMBL/GenBank/DDBJ databases">
        <title>The deep terrestrial virosphere.</title>
        <authorList>
            <person name="Holmfeldt K."/>
            <person name="Nilsson E."/>
            <person name="Simone D."/>
            <person name="Lopez-Fernandez M."/>
            <person name="Wu X."/>
            <person name="de Brujin I."/>
            <person name="Lundin D."/>
            <person name="Andersson A."/>
            <person name="Bertilsson S."/>
            <person name="Dopson M."/>
        </authorList>
    </citation>
    <scope>NUCLEOTIDE SEQUENCE</scope>
    <source>
        <strain evidence="2">MM415A01103</strain>
        <strain evidence="3">MM415B06679</strain>
    </source>
</reference>